<evidence type="ECO:0000256" key="3">
    <source>
        <dbReference type="ARBA" id="ARBA00013252"/>
    </source>
</evidence>
<dbReference type="PANTHER" id="PTHR12599:SF0">
    <property type="entry name" value="PTERIN-4-ALPHA-CARBINOLAMINE DEHYDRATASE"/>
    <property type="match status" value="1"/>
</dbReference>
<dbReference type="PANTHER" id="PTHR12599">
    <property type="entry name" value="PTERIN-4-ALPHA-CARBINOLAMINE DEHYDRATASE"/>
    <property type="match status" value="1"/>
</dbReference>
<evidence type="ECO:0000313" key="6">
    <source>
        <dbReference type="EMBL" id="KAK4537973.1"/>
    </source>
</evidence>
<keyword evidence="7" id="KW-1185">Reference proteome</keyword>
<evidence type="ECO:0000256" key="5">
    <source>
        <dbReference type="ARBA" id="ARBA00030497"/>
    </source>
</evidence>
<evidence type="ECO:0000256" key="1">
    <source>
        <dbReference type="ARBA" id="ARBA00001554"/>
    </source>
</evidence>
<protein>
    <recommendedName>
        <fullName evidence="3">4a-hydroxytetrahydrobiopterin dehydratase</fullName>
        <ecNumber evidence="3">4.2.1.96</ecNumber>
    </recommendedName>
    <alternativeName>
        <fullName evidence="5">4-alpha-hydroxy-tetrahydropterin dehydratase</fullName>
    </alternativeName>
</protein>
<reference evidence="6 7" key="1">
    <citation type="submission" date="2022-07" db="EMBL/GenBank/DDBJ databases">
        <title>Genome-wide signatures of adaptation to extreme environments.</title>
        <authorList>
            <person name="Cho C.H."/>
            <person name="Yoon H.S."/>
        </authorList>
    </citation>
    <scope>NUCLEOTIDE SEQUENCE [LARGE SCALE GENOMIC DNA]</scope>
    <source>
        <strain evidence="6 7">DBV 063 E5</strain>
    </source>
</reference>
<dbReference type="EMBL" id="JANCYW010000015">
    <property type="protein sequence ID" value="KAK4537973.1"/>
    <property type="molecule type" value="Genomic_DNA"/>
</dbReference>
<dbReference type="SUPFAM" id="SSF55248">
    <property type="entry name" value="PCD-like"/>
    <property type="match status" value="1"/>
</dbReference>
<name>A0AAV9J061_CYACA</name>
<dbReference type="Proteomes" id="UP001301350">
    <property type="component" value="Unassembled WGS sequence"/>
</dbReference>
<dbReference type="EC" id="4.2.1.96" evidence="3"/>
<gene>
    <name evidence="6" type="ORF">CDCA_CDCA15G3998</name>
</gene>
<dbReference type="CDD" id="cd00913">
    <property type="entry name" value="PCD_DCoH_subfamily_a"/>
    <property type="match status" value="1"/>
</dbReference>
<comment type="catalytic activity">
    <reaction evidence="1">
        <text>(4aS,6R)-4a-hydroxy-L-erythro-5,6,7,8-tetrahydrobiopterin = (6R)-L-erythro-6,7-dihydrobiopterin + H2O</text>
        <dbReference type="Rhea" id="RHEA:11920"/>
        <dbReference type="ChEBI" id="CHEBI:15377"/>
        <dbReference type="ChEBI" id="CHEBI:15642"/>
        <dbReference type="ChEBI" id="CHEBI:43120"/>
        <dbReference type="EC" id="4.2.1.96"/>
    </reaction>
</comment>
<evidence type="ECO:0000256" key="4">
    <source>
        <dbReference type="ARBA" id="ARBA00023239"/>
    </source>
</evidence>
<dbReference type="GO" id="GO:0008124">
    <property type="term" value="F:4-alpha-hydroxytetrahydrobiopterin dehydratase activity"/>
    <property type="evidence" value="ECO:0007669"/>
    <property type="project" value="UniProtKB-EC"/>
</dbReference>
<proteinExistence type="inferred from homology"/>
<dbReference type="GO" id="GO:0006729">
    <property type="term" value="P:tetrahydrobiopterin biosynthetic process"/>
    <property type="evidence" value="ECO:0007669"/>
    <property type="project" value="InterPro"/>
</dbReference>
<dbReference type="Pfam" id="PF01329">
    <property type="entry name" value="Pterin_4a"/>
    <property type="match status" value="1"/>
</dbReference>
<dbReference type="InterPro" id="IPR001533">
    <property type="entry name" value="Pterin_deHydtase"/>
</dbReference>
<dbReference type="Gene3D" id="3.30.1360.20">
    <property type="entry name" value="Transcriptional coactivator/pterin dehydratase"/>
    <property type="match status" value="1"/>
</dbReference>
<evidence type="ECO:0000313" key="7">
    <source>
        <dbReference type="Proteomes" id="UP001301350"/>
    </source>
</evidence>
<keyword evidence="4" id="KW-0456">Lyase</keyword>
<sequence>MFVAPAGLALRALRASWRPLACMGDPPARRFSAAEITRDAKCLPCEGIGSALPVEQAAALVAEKAPAWSMGGDQGAPRIFRTWKRASFIDAMQFLNRVAEVAEAEGHHPDLHLTQWNRVRIEFWTHALGGITENDIIMAMKVDAVDAQPKA</sequence>
<dbReference type="AlphaFoldDB" id="A0AAV9J061"/>
<comment type="similarity">
    <text evidence="2">Belongs to the pterin-4-alpha-carbinolamine dehydratase family.</text>
</comment>
<comment type="caution">
    <text evidence="6">The sequence shown here is derived from an EMBL/GenBank/DDBJ whole genome shotgun (WGS) entry which is preliminary data.</text>
</comment>
<dbReference type="InterPro" id="IPR036428">
    <property type="entry name" value="PCD_sf"/>
</dbReference>
<accession>A0AAV9J061</accession>
<organism evidence="6 7">
    <name type="scientific">Cyanidium caldarium</name>
    <name type="common">Red alga</name>
    <dbReference type="NCBI Taxonomy" id="2771"/>
    <lineage>
        <taxon>Eukaryota</taxon>
        <taxon>Rhodophyta</taxon>
        <taxon>Bangiophyceae</taxon>
        <taxon>Cyanidiales</taxon>
        <taxon>Cyanidiaceae</taxon>
        <taxon>Cyanidium</taxon>
    </lineage>
</organism>
<evidence type="ECO:0000256" key="2">
    <source>
        <dbReference type="ARBA" id="ARBA00006472"/>
    </source>
</evidence>